<name>A0A0G0KL82_9BACT</name>
<feature type="transmembrane region" description="Helical" evidence="1">
    <location>
        <begin position="211"/>
        <end position="233"/>
    </location>
</feature>
<gene>
    <name evidence="2" type="ORF">US58_C0001G0015</name>
</gene>
<reference evidence="2 3" key="1">
    <citation type="journal article" date="2015" name="Nature">
        <title>rRNA introns, odd ribosomes, and small enigmatic genomes across a large radiation of phyla.</title>
        <authorList>
            <person name="Brown C.T."/>
            <person name="Hug L.A."/>
            <person name="Thomas B.C."/>
            <person name="Sharon I."/>
            <person name="Castelle C.J."/>
            <person name="Singh A."/>
            <person name="Wilkins M.J."/>
            <person name="Williams K.H."/>
            <person name="Banfield J.F."/>
        </authorList>
    </citation>
    <scope>NUCLEOTIDE SEQUENCE [LARGE SCALE GENOMIC DNA]</scope>
</reference>
<keyword evidence="1" id="KW-0472">Membrane</keyword>
<comment type="caution">
    <text evidence="2">The sequence shown here is derived from an EMBL/GenBank/DDBJ whole genome shotgun (WGS) entry which is preliminary data.</text>
</comment>
<evidence type="ECO:0000313" key="2">
    <source>
        <dbReference type="EMBL" id="KKQ41341.1"/>
    </source>
</evidence>
<feature type="transmembrane region" description="Helical" evidence="1">
    <location>
        <begin position="121"/>
        <end position="138"/>
    </location>
</feature>
<feature type="transmembrane region" description="Helical" evidence="1">
    <location>
        <begin position="347"/>
        <end position="364"/>
    </location>
</feature>
<evidence type="ECO:0000313" key="3">
    <source>
        <dbReference type="Proteomes" id="UP000034333"/>
    </source>
</evidence>
<dbReference type="EMBL" id="LBTN01000001">
    <property type="protein sequence ID" value="KKQ41341.1"/>
    <property type="molecule type" value="Genomic_DNA"/>
</dbReference>
<protein>
    <submittedName>
        <fullName evidence="2">Uncharacterized protein</fullName>
    </submittedName>
</protein>
<feature type="transmembrane region" description="Helical" evidence="1">
    <location>
        <begin position="308"/>
        <end position="327"/>
    </location>
</feature>
<dbReference type="STRING" id="1619036.US58_C0001G0015"/>
<feature type="transmembrane region" description="Helical" evidence="1">
    <location>
        <begin position="150"/>
        <end position="169"/>
    </location>
</feature>
<accession>A0A0G0KL82</accession>
<feature type="transmembrane region" description="Helical" evidence="1">
    <location>
        <begin position="181"/>
        <end position="205"/>
    </location>
</feature>
<proteinExistence type="predicted"/>
<keyword evidence="1" id="KW-1133">Transmembrane helix</keyword>
<sequence length="433" mass="49541">MILKIKNFLVSYKDLSLKPKYLLLVFVLACFLIIIRRMDLVFNAQFWAEDGTIWFAEIYNLGWWPTIFTPEAGYLQTISRLVGLMAQFLPLVYAPLFFNLAAVAIKALPVVYLFSNRWQKIIPNFWFKIIVALVYLFLPNTAEVHANITNAQWFLALLSLMILLGEVPVKKYLKVLDASILGIACISGPFSAFLLPIIFLAWFWLPQKRNVLNVIVVGLAGLVQVFFILAVGFSARSHMALGATFWLFVKIFSGQIVLGSLIGKVGFAYLYNRWLVWENWLGITIYLSAFVVGVVVISLTLWKAKKEVKLIVLFGLIVLLFSLLKPMASVTIPQWQVMVMPGAAGRYWLFPMLAFVFSLLYLVTQSQWPKIKILAVMVCVFWLWGLKVEGIYPAWPDLKFKENVKIFEQVPVGTEMKFKTMPESWYGMVLNKK</sequence>
<feature type="transmembrane region" description="Helical" evidence="1">
    <location>
        <begin position="21"/>
        <end position="38"/>
    </location>
</feature>
<dbReference type="Proteomes" id="UP000034333">
    <property type="component" value="Unassembled WGS sequence"/>
</dbReference>
<dbReference type="AlphaFoldDB" id="A0A0G0KL82"/>
<evidence type="ECO:0000256" key="1">
    <source>
        <dbReference type="SAM" id="Phobius"/>
    </source>
</evidence>
<feature type="transmembrane region" description="Helical" evidence="1">
    <location>
        <begin position="245"/>
        <end position="271"/>
    </location>
</feature>
<organism evidence="2 3">
    <name type="scientific">Candidatus Magasanikbacteria bacterium GW2011_GWA2_37_8</name>
    <dbReference type="NCBI Taxonomy" id="1619036"/>
    <lineage>
        <taxon>Bacteria</taxon>
        <taxon>Candidatus Magasanikiibacteriota</taxon>
    </lineage>
</organism>
<feature type="transmembrane region" description="Helical" evidence="1">
    <location>
        <begin position="283"/>
        <end position="301"/>
    </location>
</feature>
<feature type="transmembrane region" description="Helical" evidence="1">
    <location>
        <begin position="373"/>
        <end position="395"/>
    </location>
</feature>
<keyword evidence="1" id="KW-0812">Transmembrane</keyword>
<feature type="transmembrane region" description="Helical" evidence="1">
    <location>
        <begin position="91"/>
        <end position="114"/>
    </location>
</feature>